<protein>
    <submittedName>
        <fullName evidence="3">Uncharacterized protein</fullName>
    </submittedName>
</protein>
<proteinExistence type="predicted"/>
<keyword evidence="1" id="KW-0732">Signal</keyword>
<evidence type="ECO:0000313" key="2">
    <source>
        <dbReference type="Proteomes" id="UP000887574"/>
    </source>
</evidence>
<feature type="signal peptide" evidence="1">
    <location>
        <begin position="1"/>
        <end position="33"/>
    </location>
</feature>
<evidence type="ECO:0000313" key="3">
    <source>
        <dbReference type="WBParaSite" id="jg78"/>
    </source>
</evidence>
<keyword evidence="2" id="KW-1185">Reference proteome</keyword>
<sequence length="179" mass="21091">MKQFHLCGHNLHAIFRKLLTIQLLFTEFSKVSGIDWYKKDNRFGVTDSEIGNEILKKIGFELAVSYASTLDDCGQIEYMVPPRKNFIKNVFVEYCTEFKKVLLHQLAVPINKFEIMLFEKNVKKYYAQKVVSDEVDKKYEGQMNLEIEQEINDNVELETKLLETDFEKYPETDEEAKKQ</sequence>
<dbReference type="WBParaSite" id="jg78">
    <property type="protein sequence ID" value="jg78"/>
    <property type="gene ID" value="jg78"/>
</dbReference>
<organism evidence="2 3">
    <name type="scientific">Ditylenchus dipsaci</name>
    <dbReference type="NCBI Taxonomy" id="166011"/>
    <lineage>
        <taxon>Eukaryota</taxon>
        <taxon>Metazoa</taxon>
        <taxon>Ecdysozoa</taxon>
        <taxon>Nematoda</taxon>
        <taxon>Chromadorea</taxon>
        <taxon>Rhabditida</taxon>
        <taxon>Tylenchina</taxon>
        <taxon>Tylenchomorpha</taxon>
        <taxon>Sphaerularioidea</taxon>
        <taxon>Anguinidae</taxon>
        <taxon>Anguininae</taxon>
        <taxon>Ditylenchus</taxon>
    </lineage>
</organism>
<reference evidence="3" key="1">
    <citation type="submission" date="2022-11" db="UniProtKB">
        <authorList>
            <consortium name="WormBaseParasite"/>
        </authorList>
    </citation>
    <scope>IDENTIFICATION</scope>
</reference>
<dbReference type="Proteomes" id="UP000887574">
    <property type="component" value="Unplaced"/>
</dbReference>
<evidence type="ECO:0000256" key="1">
    <source>
        <dbReference type="SAM" id="SignalP"/>
    </source>
</evidence>
<dbReference type="AlphaFoldDB" id="A0A915ENM6"/>
<name>A0A915ENM6_9BILA</name>
<accession>A0A915ENM6</accession>
<feature type="chain" id="PRO_5037080665" evidence="1">
    <location>
        <begin position="34"/>
        <end position="179"/>
    </location>
</feature>